<dbReference type="EMBL" id="VSSQ01007407">
    <property type="protein sequence ID" value="MPM35817.1"/>
    <property type="molecule type" value="Genomic_DNA"/>
</dbReference>
<protein>
    <submittedName>
        <fullName evidence="1">Uncharacterized protein</fullName>
    </submittedName>
</protein>
<name>A0A644Z5C7_9ZZZZ</name>
<sequence>MACFESVFAGSRQVYFFEETITLSDRKPESLNFLMVEPRGMRGNSAEIWLSLDSLVADADTGGY</sequence>
<evidence type="ECO:0000313" key="1">
    <source>
        <dbReference type="EMBL" id="MPM35817.1"/>
    </source>
</evidence>
<gene>
    <name evidence="1" type="ORF">SDC9_82411</name>
</gene>
<organism evidence="1">
    <name type="scientific">bioreactor metagenome</name>
    <dbReference type="NCBI Taxonomy" id="1076179"/>
    <lineage>
        <taxon>unclassified sequences</taxon>
        <taxon>metagenomes</taxon>
        <taxon>ecological metagenomes</taxon>
    </lineage>
</organism>
<accession>A0A644Z5C7</accession>
<comment type="caution">
    <text evidence="1">The sequence shown here is derived from an EMBL/GenBank/DDBJ whole genome shotgun (WGS) entry which is preliminary data.</text>
</comment>
<proteinExistence type="predicted"/>
<dbReference type="AlphaFoldDB" id="A0A644Z5C7"/>
<reference evidence="1" key="1">
    <citation type="submission" date="2019-08" db="EMBL/GenBank/DDBJ databases">
        <authorList>
            <person name="Kucharzyk K."/>
            <person name="Murdoch R.W."/>
            <person name="Higgins S."/>
            <person name="Loffler F."/>
        </authorList>
    </citation>
    <scope>NUCLEOTIDE SEQUENCE</scope>
</reference>